<protein>
    <recommendedName>
        <fullName evidence="4">DUF916 domain-containing protein</fullName>
    </recommendedName>
</protein>
<dbReference type="RefSeq" id="WP_134532345.1">
    <property type="nucleotide sequence ID" value="NZ_SOFG01000004.1"/>
</dbReference>
<accession>A0ABY2IGA4</accession>
<keyword evidence="3" id="KW-1185">Reference proteome</keyword>
<keyword evidence="1" id="KW-0472">Membrane</keyword>
<evidence type="ECO:0000256" key="1">
    <source>
        <dbReference type="SAM" id="Phobius"/>
    </source>
</evidence>
<evidence type="ECO:0000313" key="2">
    <source>
        <dbReference type="EMBL" id="TFB90589.1"/>
    </source>
</evidence>
<keyword evidence="1" id="KW-1133">Transmembrane helix</keyword>
<comment type="caution">
    <text evidence="2">The sequence shown here is derived from an EMBL/GenBank/DDBJ whole genome shotgun (WGS) entry which is preliminary data.</text>
</comment>
<evidence type="ECO:0000313" key="3">
    <source>
        <dbReference type="Proteomes" id="UP000297608"/>
    </source>
</evidence>
<proteinExistence type="predicted"/>
<evidence type="ECO:0008006" key="4">
    <source>
        <dbReference type="Google" id="ProtNLM"/>
    </source>
</evidence>
<name>A0ABY2IGA4_9MICO</name>
<dbReference type="EMBL" id="SOFG01000004">
    <property type="protein sequence ID" value="TFB90589.1"/>
    <property type="molecule type" value="Genomic_DNA"/>
</dbReference>
<feature type="transmembrane region" description="Helical" evidence="1">
    <location>
        <begin position="229"/>
        <end position="254"/>
    </location>
</feature>
<reference evidence="2 3" key="1">
    <citation type="submission" date="2019-03" db="EMBL/GenBank/DDBJ databases">
        <title>Genomics of glacier-inhabiting Cryobacterium strains.</title>
        <authorList>
            <person name="Liu Q."/>
            <person name="Xin Y.-H."/>
        </authorList>
    </citation>
    <scope>NUCLEOTIDE SEQUENCE [LARGE SCALE GENOMIC DNA]</scope>
    <source>
        <strain evidence="2 3">MDB2-B</strain>
    </source>
</reference>
<keyword evidence="1" id="KW-0812">Transmembrane</keyword>
<organism evidence="2 3">
    <name type="scientific">Cryobacterium algoricola</name>
    <dbReference type="NCBI Taxonomy" id="1259183"/>
    <lineage>
        <taxon>Bacteria</taxon>
        <taxon>Bacillati</taxon>
        <taxon>Actinomycetota</taxon>
        <taxon>Actinomycetes</taxon>
        <taxon>Micrococcales</taxon>
        <taxon>Microbacteriaceae</taxon>
        <taxon>Cryobacterium</taxon>
    </lineage>
</organism>
<gene>
    <name evidence="2" type="ORF">E3O44_03060</name>
</gene>
<sequence length="270" mass="27554">MENNTAATQSIRVYSGAAHISDGAFIGEADPAISELTTWTTLDTPTLVLAPSASAMVTVTVTVPADAAEGERYAVIWAEIRGAANASGIVSASRAGIRIYLSVGPGNGAAADFAVDSLASARDARGNPTVASRVTNTGGRALDLTGSLSLSGGPAGLSVGPVNVLQAVTIAPGASQDVLMTLDSSLPNGPWTANLTLKSGLLERTAAATITFPDSGRGETVAPDSGIPIAWIVVITVITVLLVLALAAGTVWFLRRRRILRGTRAPELRK</sequence>
<dbReference type="Proteomes" id="UP000297608">
    <property type="component" value="Unassembled WGS sequence"/>
</dbReference>